<keyword evidence="2" id="KW-0813">Transport</keyword>
<dbReference type="EMBL" id="PXXW01000019">
    <property type="protein sequence ID" value="RAN99823.1"/>
    <property type="molecule type" value="Genomic_DNA"/>
</dbReference>
<dbReference type="Proteomes" id="UP000198864">
    <property type="component" value="Unassembled WGS sequence"/>
</dbReference>
<dbReference type="STRING" id="285676.GA0070561_0601"/>
<reference evidence="7 11" key="2">
    <citation type="submission" date="2018-03" db="EMBL/GenBank/DDBJ databases">
        <title>Defining the species Micromonospora saelicesensis and Micromonospora noduli under the framework of genomics.</title>
        <authorList>
            <person name="Riesco R."/>
            <person name="Trujillo M.E."/>
        </authorList>
    </citation>
    <scope>NUCLEOTIDE SEQUENCE [LARGE SCALE GENOMIC DNA]</scope>
    <source>
        <strain evidence="7 11">PSN13</strain>
    </source>
</reference>
<dbReference type="SMART" id="SM00382">
    <property type="entry name" value="AAA"/>
    <property type="match status" value="1"/>
</dbReference>
<dbReference type="AlphaFoldDB" id="A0A1C4U123"/>
<proteinExistence type="inferred from homology"/>
<comment type="similarity">
    <text evidence="1">Belongs to the ABC transporter superfamily.</text>
</comment>
<dbReference type="Proteomes" id="UP000249334">
    <property type="component" value="Unassembled WGS sequence"/>
</dbReference>
<dbReference type="GO" id="GO:0005524">
    <property type="term" value="F:ATP binding"/>
    <property type="evidence" value="ECO:0007669"/>
    <property type="project" value="UniProtKB-KW"/>
</dbReference>
<keyword evidence="4 8" id="KW-0067">ATP-binding</keyword>
<evidence type="ECO:0000313" key="8">
    <source>
        <dbReference type="EMBL" id="SCE65405.1"/>
    </source>
</evidence>
<dbReference type="InterPro" id="IPR003439">
    <property type="entry name" value="ABC_transporter-like_ATP-bd"/>
</dbReference>
<evidence type="ECO:0000313" key="10">
    <source>
        <dbReference type="Proteomes" id="UP000249334"/>
    </source>
</evidence>
<dbReference type="EMBL" id="FMCR01000001">
    <property type="protein sequence ID" value="SCE65405.1"/>
    <property type="molecule type" value="Genomic_DNA"/>
</dbReference>
<evidence type="ECO:0000256" key="2">
    <source>
        <dbReference type="ARBA" id="ARBA00022448"/>
    </source>
</evidence>
<dbReference type="Gene3D" id="3.40.50.300">
    <property type="entry name" value="P-loop containing nucleotide triphosphate hydrolases"/>
    <property type="match status" value="1"/>
</dbReference>
<dbReference type="InterPro" id="IPR003593">
    <property type="entry name" value="AAA+_ATPase"/>
</dbReference>
<name>A0A1C4U123_9ACTN</name>
<evidence type="ECO:0000313" key="11">
    <source>
        <dbReference type="Proteomes" id="UP000249419"/>
    </source>
</evidence>
<evidence type="ECO:0000256" key="4">
    <source>
        <dbReference type="ARBA" id="ARBA00022840"/>
    </source>
</evidence>
<reference evidence="6 10" key="3">
    <citation type="submission" date="2018-03" db="EMBL/GenBank/DDBJ databases">
        <title>Genomic framework for the identification of Micromonospora saelicesensis and Micromonospora noduli.</title>
        <authorList>
            <person name="Riesco R."/>
            <person name="Trujillo M.E."/>
        </authorList>
    </citation>
    <scope>NUCLEOTIDE SEQUENCE [LARGE SCALE GENOMIC DNA]</scope>
    <source>
        <strain evidence="6 10">GAR05</strain>
    </source>
</reference>
<dbReference type="GO" id="GO:0016887">
    <property type="term" value="F:ATP hydrolysis activity"/>
    <property type="evidence" value="ECO:0007669"/>
    <property type="project" value="InterPro"/>
</dbReference>
<evidence type="ECO:0000313" key="9">
    <source>
        <dbReference type="Proteomes" id="UP000198864"/>
    </source>
</evidence>
<protein>
    <submittedName>
        <fullName evidence="8">ABC-2 type transport system ATP-binding protein</fullName>
    </submittedName>
    <submittedName>
        <fullName evidence="6">Arabinose import ATP-binding protein AraG</fullName>
    </submittedName>
</protein>
<dbReference type="SUPFAM" id="SSF52540">
    <property type="entry name" value="P-loop containing nucleoside triphosphate hydrolases"/>
    <property type="match status" value="1"/>
</dbReference>
<dbReference type="PANTHER" id="PTHR43335:SF4">
    <property type="entry name" value="ABC TRANSPORTER, ATP-BINDING PROTEIN"/>
    <property type="match status" value="1"/>
</dbReference>
<feature type="domain" description="ABC transporter" evidence="5">
    <location>
        <begin position="2"/>
        <end position="228"/>
    </location>
</feature>
<dbReference type="PROSITE" id="PS50893">
    <property type="entry name" value="ABC_TRANSPORTER_2"/>
    <property type="match status" value="1"/>
</dbReference>
<dbReference type="RefSeq" id="WP_091397128.1">
    <property type="nucleotide sequence ID" value="NZ_CP192017.1"/>
</dbReference>
<evidence type="ECO:0000313" key="6">
    <source>
        <dbReference type="EMBL" id="RAN99823.1"/>
    </source>
</evidence>
<reference evidence="8 9" key="1">
    <citation type="submission" date="2016-06" db="EMBL/GenBank/DDBJ databases">
        <authorList>
            <person name="Kjaerup R.B."/>
            <person name="Dalgaard T.S."/>
            <person name="Juul-Madsen H.R."/>
        </authorList>
    </citation>
    <scope>NUCLEOTIDE SEQUENCE [LARGE SCALE GENOMIC DNA]</scope>
    <source>
        <strain evidence="8 9">DSM 44871</strain>
    </source>
</reference>
<evidence type="ECO:0000256" key="1">
    <source>
        <dbReference type="ARBA" id="ARBA00005417"/>
    </source>
</evidence>
<gene>
    <name evidence="8" type="ORF">GA0070561_0601</name>
    <name evidence="6" type="ORF">GAR05_02572</name>
    <name evidence="7" type="ORF">PSN13_06570</name>
</gene>
<evidence type="ECO:0000259" key="5">
    <source>
        <dbReference type="PROSITE" id="PS50893"/>
    </source>
</evidence>
<keyword evidence="3" id="KW-0547">Nucleotide-binding</keyword>
<keyword evidence="10" id="KW-1185">Reference proteome</keyword>
<accession>A0A1C4U123</accession>
<dbReference type="EMBL" id="PYAG01000041">
    <property type="protein sequence ID" value="RAO26542.1"/>
    <property type="molecule type" value="Genomic_DNA"/>
</dbReference>
<dbReference type="Proteomes" id="UP000249419">
    <property type="component" value="Unassembled WGS sequence"/>
</dbReference>
<sequence length="298" mass="31075">MITVENLTKRYGPHPAVDDVSFQCEPGTVTGFLGPNGAGKSTTMRMICGLTTPTAGRATVSGHPYQELPNPGREVGVLLDASAQHAGRTGREALTLSAYTMGLDRREVAAKLDLVGLNAVAAKRRVRAYSLGMRQRLGLAHALLGDPRVLILDEPANGLDPEGIFWMRGLLRDFADRGGTVLLSSHLLREVEAVADRLVVIGGGRIVAQGDKNELLAGGGTVVRARDSAALRRALEVANLSAADSSEGLLVQADAEAVGQAAADAGVALAELRPASGGGLEQLFLTLTAGESTKEAVR</sequence>
<dbReference type="InterPro" id="IPR027417">
    <property type="entry name" value="P-loop_NTPase"/>
</dbReference>
<evidence type="ECO:0000256" key="3">
    <source>
        <dbReference type="ARBA" id="ARBA00022741"/>
    </source>
</evidence>
<dbReference type="PANTHER" id="PTHR43335">
    <property type="entry name" value="ABC TRANSPORTER, ATP-BINDING PROTEIN"/>
    <property type="match status" value="1"/>
</dbReference>
<organism evidence="8 9">
    <name type="scientific">Micromonospora saelicesensis</name>
    <dbReference type="NCBI Taxonomy" id="285676"/>
    <lineage>
        <taxon>Bacteria</taxon>
        <taxon>Bacillati</taxon>
        <taxon>Actinomycetota</taxon>
        <taxon>Actinomycetes</taxon>
        <taxon>Micromonosporales</taxon>
        <taxon>Micromonosporaceae</taxon>
        <taxon>Micromonospora</taxon>
    </lineage>
</organism>
<dbReference type="Pfam" id="PF00005">
    <property type="entry name" value="ABC_tran"/>
    <property type="match status" value="1"/>
</dbReference>
<evidence type="ECO:0000313" key="7">
    <source>
        <dbReference type="EMBL" id="RAO26542.1"/>
    </source>
</evidence>